<dbReference type="PROSITE" id="PS50878">
    <property type="entry name" value="RT_POL"/>
    <property type="match status" value="1"/>
</dbReference>
<sequence length="1224" mass="140446">MLGQVESYMPGDDFCEYAERLEQYFVLNEIKDDKKVAFLLTFIGQETYSTLKKLVFPDVPVKKTFAELIVVLKNHFTPEVNEISERYNFFKEDQKLGQPMSDYIVEFKSKAQKCKFETFLSQALRDRLVFGVRDSKLRAILLKESRLSFESACAIAINWELAEKDVKDQSMNQFAVRQKSCNFHTNRSRSKSADKRNGKCTRCGGSHSSKEECPVINWKCRKCDKVGHIAKCCFSSSNNHNKSKSRSLNTTQNNRSRFVKNKYCNDFVSSRKNSVHELSEELEQMQGYVESKNEDRINAVQKSGSPLLVTVIVQYKEVEMEVDSGACASLISEDMYLKMFSYVPLIDVVVKFVSVTGENVKLLGKLLVDVRLCGDVEDKTVQLELFVIKSKKPCVPLLGRAWLDRLYPSWRNVLQLNQVSKSNNILETLAVKYPNIIPSSNQVIKNYKAEILLKDNVKPIFHKAYTVPFKLRDKVNIEIDRLVIEGILEQVKFSEWASPIVIVPKKNGSIRICVDCKVTINKFIQTQHYPLPNIEDLFASMANCAVFCVLDLSGAYQQLELSTNSKEYLTINTLKGLFRFTRLTFGVASAPAIFQSTIDQILLGLENVFCYLDDILIGEKTVEKCKQKLELVLDRLNKFNVSINMDKCKLFEKEVDYLGYTLSNEGIRPQITKLEAIREARAPNNVTELQAYLGLLNYYGKFMPNLSSELHELYKLLRKDVKFVWSNECQVAFEKSKCLLLQNQVLEIYDQRKPIVVCADASPYGVGAILAQVVNGVEKPVFFASSTLSSAEQKYSQLHREALAIVFALRKFHKYIYGNKFTLCSDAQSLREIFNPQKGTAVVAASRLQRWAVLLSMYEYEFQYRPSKQMVHVDALSRLPLNTSTNVEDDVISRLSIINEFSLNTTDVVEALNKDYSLSTQDDCLFFGDRIVVPEVLKNKILKILHKDHKGIVIMKMAARSVFWWKNMNTDIEKFGKECEICDQTSNVNKEKVISKWPIAVKPWQRVHVDFFHLEGSTFLVIIDAYSKYVIVKSVKKTNCESLISVLQEVFAFFGLPEEIVSDNGPPFGSWLFNSYGNQSNIKITKTPPFHSQSNGLAERADQTVKKYFKKYILDKELSRLSIKEKVVRFITVYNTTPSTVTTQSPADRMFSCKLRSVMSSINPKSNITGSNRLVHRNQLRYPKKMDKDYFCNKLPKHNEVCIKEKNKERVVVRRSERERKMTK</sequence>
<dbReference type="SUPFAM" id="SSF53098">
    <property type="entry name" value="Ribonuclease H-like"/>
    <property type="match status" value="1"/>
</dbReference>
<dbReference type="GO" id="GO:0015074">
    <property type="term" value="P:DNA integration"/>
    <property type="evidence" value="ECO:0007669"/>
    <property type="project" value="InterPro"/>
</dbReference>
<dbReference type="GO" id="GO:0003676">
    <property type="term" value="F:nucleic acid binding"/>
    <property type="evidence" value="ECO:0007669"/>
    <property type="project" value="InterPro"/>
</dbReference>
<comment type="caution">
    <text evidence="9">The sequence shown here is derived from an EMBL/GenBank/DDBJ whole genome shotgun (WGS) entry which is preliminary data.</text>
</comment>
<keyword evidence="3" id="KW-0548">Nucleotidyltransferase</keyword>
<dbReference type="OrthoDB" id="8195559at2759"/>
<dbReference type="CDD" id="cd01647">
    <property type="entry name" value="RT_LTR"/>
    <property type="match status" value="1"/>
</dbReference>
<feature type="domain" description="Reverse transcriptase" evidence="7">
    <location>
        <begin position="484"/>
        <end position="662"/>
    </location>
</feature>
<keyword evidence="10" id="KW-1185">Reference proteome</keyword>
<dbReference type="EC" id="2.7.7.49" evidence="1"/>
<evidence type="ECO:0000256" key="4">
    <source>
        <dbReference type="ARBA" id="ARBA00022722"/>
    </source>
</evidence>
<evidence type="ECO:0000259" key="8">
    <source>
        <dbReference type="PROSITE" id="PS50994"/>
    </source>
</evidence>
<dbReference type="Gene3D" id="3.30.70.270">
    <property type="match status" value="2"/>
</dbReference>
<keyword evidence="6" id="KW-0511">Multifunctional enzyme</keyword>
<dbReference type="SUPFAM" id="SSF56672">
    <property type="entry name" value="DNA/RNA polymerases"/>
    <property type="match status" value="1"/>
</dbReference>
<dbReference type="InterPro" id="IPR021109">
    <property type="entry name" value="Peptidase_aspartic_dom_sf"/>
</dbReference>
<evidence type="ECO:0000256" key="1">
    <source>
        <dbReference type="ARBA" id="ARBA00012493"/>
    </source>
</evidence>
<dbReference type="GO" id="GO:0004519">
    <property type="term" value="F:endonuclease activity"/>
    <property type="evidence" value="ECO:0007669"/>
    <property type="project" value="UniProtKB-KW"/>
</dbReference>
<reference evidence="9 10" key="1">
    <citation type="submission" date="2019-08" db="EMBL/GenBank/DDBJ databases">
        <title>Whole genome of Aphis craccivora.</title>
        <authorList>
            <person name="Voronova N.V."/>
            <person name="Shulinski R.S."/>
            <person name="Bandarenka Y.V."/>
            <person name="Zhorov D.G."/>
            <person name="Warner D."/>
        </authorList>
    </citation>
    <scope>NUCLEOTIDE SEQUENCE [LARGE SCALE GENOMIC DNA]</scope>
    <source>
        <strain evidence="9">180601</strain>
        <tissue evidence="9">Whole Body</tissue>
    </source>
</reference>
<dbReference type="Pfam" id="PF00078">
    <property type="entry name" value="RVT_1"/>
    <property type="match status" value="1"/>
</dbReference>
<keyword evidence="5" id="KW-0255">Endonuclease</keyword>
<dbReference type="GO" id="GO:0003964">
    <property type="term" value="F:RNA-directed DNA polymerase activity"/>
    <property type="evidence" value="ECO:0007669"/>
    <property type="project" value="UniProtKB-EC"/>
</dbReference>
<keyword evidence="2" id="KW-0808">Transferase</keyword>
<protein>
    <recommendedName>
        <fullName evidence="1">RNA-directed DNA polymerase</fullName>
        <ecNumber evidence="1">2.7.7.49</ecNumber>
    </recommendedName>
</protein>
<dbReference type="InterPro" id="IPR012337">
    <property type="entry name" value="RNaseH-like_sf"/>
</dbReference>
<dbReference type="InterPro" id="IPR000477">
    <property type="entry name" value="RT_dom"/>
</dbReference>
<dbReference type="Pfam" id="PF17921">
    <property type="entry name" value="Integrase_H2C2"/>
    <property type="match status" value="1"/>
</dbReference>
<dbReference type="SUPFAM" id="SSF50630">
    <property type="entry name" value="Acid proteases"/>
    <property type="match status" value="1"/>
</dbReference>
<dbReference type="InterPro" id="IPR001584">
    <property type="entry name" value="Integrase_cat-core"/>
</dbReference>
<dbReference type="InterPro" id="IPR036397">
    <property type="entry name" value="RNaseH_sf"/>
</dbReference>
<dbReference type="InterPro" id="IPR041577">
    <property type="entry name" value="RT_RNaseH_2"/>
</dbReference>
<dbReference type="Gene3D" id="3.30.420.10">
    <property type="entry name" value="Ribonuclease H-like superfamily/Ribonuclease H"/>
    <property type="match status" value="1"/>
</dbReference>
<gene>
    <name evidence="9" type="ORF">FWK35_00031143</name>
</gene>
<dbReference type="Gene3D" id="3.10.10.10">
    <property type="entry name" value="HIV Type 1 Reverse Transcriptase, subunit A, domain 1"/>
    <property type="match status" value="1"/>
</dbReference>
<name>A0A6G0WVC0_APHCR</name>
<proteinExistence type="predicted"/>
<dbReference type="Proteomes" id="UP000478052">
    <property type="component" value="Unassembled WGS sequence"/>
</dbReference>
<dbReference type="PROSITE" id="PS50994">
    <property type="entry name" value="INTEGRASE"/>
    <property type="match status" value="1"/>
</dbReference>
<keyword evidence="5" id="KW-0378">Hydrolase</keyword>
<dbReference type="InterPro" id="IPR043128">
    <property type="entry name" value="Rev_trsase/Diguanyl_cyclase"/>
</dbReference>
<dbReference type="Gene3D" id="2.40.70.10">
    <property type="entry name" value="Acid Proteases"/>
    <property type="match status" value="1"/>
</dbReference>
<dbReference type="InterPro" id="IPR050951">
    <property type="entry name" value="Retrovirus_Pol_polyprotein"/>
</dbReference>
<dbReference type="InterPro" id="IPR041588">
    <property type="entry name" value="Integrase_H2C2"/>
</dbReference>
<dbReference type="Pfam" id="PF17919">
    <property type="entry name" value="RT_RNaseH_2"/>
    <property type="match status" value="1"/>
</dbReference>
<keyword evidence="4" id="KW-0540">Nuclease</keyword>
<dbReference type="Pfam" id="PF00665">
    <property type="entry name" value="rve"/>
    <property type="match status" value="1"/>
</dbReference>
<dbReference type="AlphaFoldDB" id="A0A6G0WVC0"/>
<dbReference type="Gene3D" id="1.10.340.70">
    <property type="match status" value="1"/>
</dbReference>
<evidence type="ECO:0000256" key="2">
    <source>
        <dbReference type="ARBA" id="ARBA00022679"/>
    </source>
</evidence>
<dbReference type="PANTHER" id="PTHR37984">
    <property type="entry name" value="PROTEIN CBG26694"/>
    <property type="match status" value="1"/>
</dbReference>
<evidence type="ECO:0000313" key="10">
    <source>
        <dbReference type="Proteomes" id="UP000478052"/>
    </source>
</evidence>
<dbReference type="GO" id="GO:0042575">
    <property type="term" value="C:DNA polymerase complex"/>
    <property type="evidence" value="ECO:0007669"/>
    <property type="project" value="UniProtKB-ARBA"/>
</dbReference>
<evidence type="ECO:0000256" key="6">
    <source>
        <dbReference type="ARBA" id="ARBA00023268"/>
    </source>
</evidence>
<dbReference type="InterPro" id="IPR043502">
    <property type="entry name" value="DNA/RNA_pol_sf"/>
</dbReference>
<organism evidence="9 10">
    <name type="scientific">Aphis craccivora</name>
    <name type="common">Cowpea aphid</name>
    <dbReference type="NCBI Taxonomy" id="307492"/>
    <lineage>
        <taxon>Eukaryota</taxon>
        <taxon>Metazoa</taxon>
        <taxon>Ecdysozoa</taxon>
        <taxon>Arthropoda</taxon>
        <taxon>Hexapoda</taxon>
        <taxon>Insecta</taxon>
        <taxon>Pterygota</taxon>
        <taxon>Neoptera</taxon>
        <taxon>Paraneoptera</taxon>
        <taxon>Hemiptera</taxon>
        <taxon>Sternorrhyncha</taxon>
        <taxon>Aphidomorpha</taxon>
        <taxon>Aphidoidea</taxon>
        <taxon>Aphididae</taxon>
        <taxon>Aphidini</taxon>
        <taxon>Aphis</taxon>
        <taxon>Aphis</taxon>
    </lineage>
</organism>
<dbReference type="CDD" id="cd09274">
    <property type="entry name" value="RNase_HI_RT_Ty3"/>
    <property type="match status" value="1"/>
</dbReference>
<dbReference type="FunFam" id="3.30.420.10:FF:000063">
    <property type="entry name" value="Retrovirus-related Pol polyprotein from transposon 297-like Protein"/>
    <property type="match status" value="1"/>
</dbReference>
<evidence type="ECO:0000256" key="3">
    <source>
        <dbReference type="ARBA" id="ARBA00022695"/>
    </source>
</evidence>
<evidence type="ECO:0000313" key="9">
    <source>
        <dbReference type="EMBL" id="KAF0731500.1"/>
    </source>
</evidence>
<dbReference type="FunFam" id="3.30.70.270:FF:000020">
    <property type="entry name" value="Transposon Tf2-6 polyprotein-like Protein"/>
    <property type="match status" value="1"/>
</dbReference>
<accession>A0A6G0WVC0</accession>
<feature type="non-terminal residue" evidence="9">
    <location>
        <position position="1224"/>
    </location>
</feature>
<dbReference type="EMBL" id="VUJU01008384">
    <property type="protein sequence ID" value="KAF0731500.1"/>
    <property type="molecule type" value="Genomic_DNA"/>
</dbReference>
<dbReference type="PANTHER" id="PTHR37984:SF5">
    <property type="entry name" value="PROTEIN NYNRIN-LIKE"/>
    <property type="match status" value="1"/>
</dbReference>
<feature type="domain" description="Integrase catalytic" evidence="8">
    <location>
        <begin position="999"/>
        <end position="1154"/>
    </location>
</feature>
<evidence type="ECO:0000256" key="5">
    <source>
        <dbReference type="ARBA" id="ARBA00022759"/>
    </source>
</evidence>
<evidence type="ECO:0000259" key="7">
    <source>
        <dbReference type="PROSITE" id="PS50878"/>
    </source>
</evidence>